<evidence type="ECO:0000313" key="2">
    <source>
        <dbReference type="Proteomes" id="UP000032545"/>
    </source>
</evidence>
<dbReference type="EMBL" id="JYFN01000079">
    <property type="protein sequence ID" value="KJE19916.1"/>
    <property type="molecule type" value="Genomic_DNA"/>
</dbReference>
<keyword evidence="2" id="KW-1185">Reference proteome</keyword>
<protein>
    <submittedName>
        <fullName evidence="1">Uncharacterized protein</fullName>
    </submittedName>
</protein>
<sequence length="107" mass="12205">MWHGGRMTGNAWDGLGEDWAAEEDAPGLRVRRYDVAREPGEVIPRRLGDLGIRVYTAEATDEFVACFIPTILYPGDEQYAGYDLRLPPGAVAEALPSRRRWRSWRER</sequence>
<dbReference type="AlphaFoldDB" id="A0A0D8B6X0"/>
<gene>
    <name evidence="1" type="ORF">FF36_05813</name>
</gene>
<dbReference type="Proteomes" id="UP000032545">
    <property type="component" value="Unassembled WGS sequence"/>
</dbReference>
<reference evidence="1 2" key="2">
    <citation type="journal article" date="2016" name="Genome Announc.">
        <title>Permanent Draft Genome Sequences for Two Variants of Frankia sp. Strain CpI1, the First Frankia Strain Isolated from Root Nodules of Comptonia peregrina.</title>
        <authorList>
            <person name="Oshone R."/>
            <person name="Hurst S.G.IV."/>
            <person name="Abebe-Akele F."/>
            <person name="Simpson S."/>
            <person name="Morris K."/>
            <person name="Thomas W.K."/>
            <person name="Tisa L.S."/>
        </authorList>
    </citation>
    <scope>NUCLEOTIDE SEQUENCE [LARGE SCALE GENOMIC DNA]</scope>
    <source>
        <strain evidence="2">CpI1-S</strain>
    </source>
</reference>
<accession>A0A0D8B6X0</accession>
<name>A0A0D8B6X0_9ACTN</name>
<organism evidence="1 2">
    <name type="scientific">Frankia torreyi</name>
    <dbReference type="NCBI Taxonomy" id="1856"/>
    <lineage>
        <taxon>Bacteria</taxon>
        <taxon>Bacillati</taxon>
        <taxon>Actinomycetota</taxon>
        <taxon>Actinomycetes</taxon>
        <taxon>Frankiales</taxon>
        <taxon>Frankiaceae</taxon>
        <taxon>Frankia</taxon>
    </lineage>
</organism>
<evidence type="ECO:0000313" key="1">
    <source>
        <dbReference type="EMBL" id="KJE19916.1"/>
    </source>
</evidence>
<reference evidence="2" key="1">
    <citation type="submission" date="2015-02" db="EMBL/GenBank/DDBJ databases">
        <title>Draft Genome of Frankia sp. CpI1-S.</title>
        <authorList>
            <person name="Oshone R.T."/>
            <person name="Ngom M."/>
            <person name="Ghodhbane-Gtari F."/>
            <person name="Gtari M."/>
            <person name="Morris K."/>
            <person name="Thomas K."/>
            <person name="Sen A."/>
            <person name="Tisa L.S."/>
        </authorList>
    </citation>
    <scope>NUCLEOTIDE SEQUENCE [LARGE SCALE GENOMIC DNA]</scope>
    <source>
        <strain evidence="2">CpI1-S</strain>
    </source>
</reference>
<comment type="caution">
    <text evidence="1">The sequence shown here is derived from an EMBL/GenBank/DDBJ whole genome shotgun (WGS) entry which is preliminary data.</text>
</comment>
<proteinExistence type="predicted"/>
<dbReference type="PATRIC" id="fig|1502723.3.peg.6440"/>